<accession>A0ACD5UHE8</accession>
<keyword evidence="2" id="KW-1185">Reference proteome</keyword>
<name>A0ACD5UHE8_AVESA</name>
<organism evidence="1 2">
    <name type="scientific">Avena sativa</name>
    <name type="common">Oat</name>
    <dbReference type="NCBI Taxonomy" id="4498"/>
    <lineage>
        <taxon>Eukaryota</taxon>
        <taxon>Viridiplantae</taxon>
        <taxon>Streptophyta</taxon>
        <taxon>Embryophyta</taxon>
        <taxon>Tracheophyta</taxon>
        <taxon>Spermatophyta</taxon>
        <taxon>Magnoliopsida</taxon>
        <taxon>Liliopsida</taxon>
        <taxon>Poales</taxon>
        <taxon>Poaceae</taxon>
        <taxon>BOP clade</taxon>
        <taxon>Pooideae</taxon>
        <taxon>Poodae</taxon>
        <taxon>Poeae</taxon>
        <taxon>Poeae Chloroplast Group 1 (Aveneae type)</taxon>
        <taxon>Aveninae</taxon>
        <taxon>Avena</taxon>
    </lineage>
</organism>
<proteinExistence type="predicted"/>
<sequence>MGQLVAVASAAGALISSSDAELKLTKYSGVTIASQVVYTWVHAKTCSLAGVARHSVISLARKLPRRHRLQERCPPMLPGMAKLLQQLQAAAVSAYRRNGARRRRPASSLPSRHAPAAGAGRFTPCSVAVLLSLAAAAILTLGLTLQRPDLDADAPASPRGAGAGAGYAVVINTWKRYDLLKRAVAHYSGCAAVDVVHVVWSEPRDPPEALRRSVLNCSRLLREGAAAEVRFVVNRQDSLNNRFRPIEGLTTDAVFSVDDDLIVPCSTLRFAFNVWRSAPSAMVGFVPRIHWLADPTSNTKEYRYASWWSVWRTGTYSMVLSKASFFHKKYLDLYTNQMLPSIRDYVTENRNCEDIAMSFLVANVTGAPPIWVKGRIFEIGSTGISSSKGHILQRSRCLSEFSSMYGHMPLVATTVKAVDGRSSWLW</sequence>
<reference evidence="1" key="1">
    <citation type="submission" date="2021-05" db="EMBL/GenBank/DDBJ databases">
        <authorList>
            <person name="Scholz U."/>
            <person name="Mascher M."/>
            <person name="Fiebig A."/>
        </authorList>
    </citation>
    <scope>NUCLEOTIDE SEQUENCE [LARGE SCALE GENOMIC DNA]</scope>
</reference>
<reference evidence="1" key="2">
    <citation type="submission" date="2025-09" db="UniProtKB">
        <authorList>
            <consortium name="EnsemblPlants"/>
        </authorList>
    </citation>
    <scope>IDENTIFICATION</scope>
</reference>
<evidence type="ECO:0000313" key="1">
    <source>
        <dbReference type="EnsemblPlants" id="AVESA.00010b.r2.2AG0252120.1.CDS"/>
    </source>
</evidence>
<dbReference type="EnsemblPlants" id="AVESA.00010b.r2.2AG0252120.1">
    <property type="protein sequence ID" value="AVESA.00010b.r2.2AG0252120.1.CDS"/>
    <property type="gene ID" value="AVESA.00010b.r2.2AG0252120"/>
</dbReference>
<evidence type="ECO:0000313" key="2">
    <source>
        <dbReference type="Proteomes" id="UP001732700"/>
    </source>
</evidence>
<dbReference type="Proteomes" id="UP001732700">
    <property type="component" value="Chromosome 2A"/>
</dbReference>
<protein>
    <submittedName>
        <fullName evidence="1">Uncharacterized protein</fullName>
    </submittedName>
</protein>